<proteinExistence type="predicted"/>
<dbReference type="Proteomes" id="UP000032142">
    <property type="component" value="Unassembled WGS sequence"/>
</dbReference>
<reference evidence="2" key="1">
    <citation type="submission" date="2014-09" db="EMBL/GenBank/DDBJ databases">
        <authorList>
            <person name="Mudge J."/>
            <person name="Ramaraj T."/>
            <person name="Lindquist I.E."/>
            <person name="Bharti A.K."/>
            <person name="Sundararajan A."/>
            <person name="Cameron C.T."/>
            <person name="Woodward J.E."/>
            <person name="May G.D."/>
            <person name="Brubaker C."/>
            <person name="Broadhvest J."/>
            <person name="Wilkins T.A."/>
        </authorList>
    </citation>
    <scope>NUCLEOTIDE SEQUENCE</scope>
    <source>
        <strain evidence="2">cv. AKA8401</strain>
    </source>
</reference>
<dbReference type="EMBL" id="KN423761">
    <property type="protein sequence ID" value="KHG23075.1"/>
    <property type="molecule type" value="Genomic_DNA"/>
</dbReference>
<organism evidence="1 2">
    <name type="scientific">Gossypium arboreum</name>
    <name type="common">Tree cotton</name>
    <name type="synonym">Gossypium nanking</name>
    <dbReference type="NCBI Taxonomy" id="29729"/>
    <lineage>
        <taxon>Eukaryota</taxon>
        <taxon>Viridiplantae</taxon>
        <taxon>Streptophyta</taxon>
        <taxon>Embryophyta</taxon>
        <taxon>Tracheophyta</taxon>
        <taxon>Spermatophyta</taxon>
        <taxon>Magnoliopsida</taxon>
        <taxon>eudicotyledons</taxon>
        <taxon>Gunneridae</taxon>
        <taxon>Pentapetalae</taxon>
        <taxon>rosids</taxon>
        <taxon>malvids</taxon>
        <taxon>Malvales</taxon>
        <taxon>Malvaceae</taxon>
        <taxon>Malvoideae</taxon>
        <taxon>Gossypium</taxon>
    </lineage>
</organism>
<protein>
    <submittedName>
        <fullName evidence="1">Uncharacterized protein</fullName>
    </submittedName>
</protein>
<gene>
    <name evidence="1" type="ORF">F383_02965</name>
</gene>
<keyword evidence="2" id="KW-1185">Reference proteome</keyword>
<dbReference type="AlphaFoldDB" id="A0A0B0PDR2"/>
<sequence length="17" mass="2160">MFCYLYAFEMLSFISMY</sequence>
<name>A0A0B0PDR2_GOSAR</name>
<evidence type="ECO:0000313" key="1">
    <source>
        <dbReference type="EMBL" id="KHG23075.1"/>
    </source>
</evidence>
<accession>A0A0B0PDR2</accession>
<evidence type="ECO:0000313" key="2">
    <source>
        <dbReference type="Proteomes" id="UP000032142"/>
    </source>
</evidence>